<dbReference type="OrthoDB" id="582729at2"/>
<gene>
    <name evidence="1" type="ORF">H1P_570036</name>
</gene>
<dbReference type="Proteomes" id="UP000320055">
    <property type="component" value="Unassembled WGS sequence"/>
</dbReference>
<sequence length="69" mass="8007">MAEPHYPQIILSFAYRGFKVEIDRDELDGQFIYAAWVNHDRGCAVAVPRAMTTIDAIRQAKQWIDKKLK</sequence>
<name>A0A563W0N3_9CYAN</name>
<keyword evidence="2" id="KW-1185">Reference proteome</keyword>
<dbReference type="RefSeq" id="WP_144866932.1">
    <property type="nucleotide sequence ID" value="NZ_LR213816.1"/>
</dbReference>
<dbReference type="EMBL" id="CAACVJ010000523">
    <property type="protein sequence ID" value="VEP17236.1"/>
    <property type="molecule type" value="Genomic_DNA"/>
</dbReference>
<dbReference type="AlphaFoldDB" id="A0A563W0N3"/>
<organism evidence="1 2">
    <name type="scientific">Hyella patelloides LEGE 07179</name>
    <dbReference type="NCBI Taxonomy" id="945734"/>
    <lineage>
        <taxon>Bacteria</taxon>
        <taxon>Bacillati</taxon>
        <taxon>Cyanobacteriota</taxon>
        <taxon>Cyanophyceae</taxon>
        <taxon>Pleurocapsales</taxon>
        <taxon>Hyellaceae</taxon>
        <taxon>Hyella</taxon>
    </lineage>
</organism>
<evidence type="ECO:0000313" key="2">
    <source>
        <dbReference type="Proteomes" id="UP000320055"/>
    </source>
</evidence>
<accession>A0A563W0N3</accession>
<proteinExistence type="predicted"/>
<reference evidence="1 2" key="1">
    <citation type="submission" date="2019-01" db="EMBL/GenBank/DDBJ databases">
        <authorList>
            <person name="Brito A."/>
        </authorList>
    </citation>
    <scope>NUCLEOTIDE SEQUENCE [LARGE SCALE GENOMIC DNA]</scope>
    <source>
        <strain evidence="1">1</strain>
    </source>
</reference>
<protein>
    <submittedName>
        <fullName evidence="1">Uncharacterized protein</fullName>
    </submittedName>
</protein>
<evidence type="ECO:0000313" key="1">
    <source>
        <dbReference type="EMBL" id="VEP17236.1"/>
    </source>
</evidence>